<sequence length="127" mass="13683">MFEKLELVRMAQAMAVHAGARQAEIARNVANADTPGFKARDLPPFAEVYDASQDALRRTRPGHLLSGETDGPAPVLRTQRGAAAPNGNTVSLETEMVKSVEVGQQHEMALGIYRSAASVLRTSLGRR</sequence>
<dbReference type="Proteomes" id="UP000244224">
    <property type="component" value="Unassembled WGS sequence"/>
</dbReference>
<evidence type="ECO:0000256" key="1">
    <source>
        <dbReference type="SAM" id="MobiDB-lite"/>
    </source>
</evidence>
<keyword evidence="2" id="KW-0966">Cell projection</keyword>
<dbReference type="NCBIfam" id="NF009270">
    <property type="entry name" value="PRK12627.1"/>
    <property type="match status" value="1"/>
</dbReference>
<protein>
    <submittedName>
        <fullName evidence="2">Flagellar basal-body rod protein FlgB</fullName>
    </submittedName>
</protein>
<comment type="caution">
    <text evidence="2">The sequence shown here is derived from an EMBL/GenBank/DDBJ whole genome shotgun (WGS) entry which is preliminary data.</text>
</comment>
<name>A0A2T6AQX6_9RHOB</name>
<dbReference type="RefSeq" id="WP_054304213.1">
    <property type="nucleotide sequence ID" value="NZ_QBKP01000018.1"/>
</dbReference>
<dbReference type="AlphaFoldDB" id="A0A2T6AQX6"/>
<keyword evidence="2" id="KW-0969">Cilium</keyword>
<dbReference type="OrthoDB" id="9788334at2"/>
<accession>A0A2T6AQX6</accession>
<dbReference type="EMBL" id="QBKP01000018">
    <property type="protein sequence ID" value="PTX46197.1"/>
    <property type="molecule type" value="Genomic_DNA"/>
</dbReference>
<gene>
    <name evidence="2" type="ORF">C8N34_11870</name>
</gene>
<proteinExistence type="predicted"/>
<feature type="region of interest" description="Disordered" evidence="1">
    <location>
        <begin position="62"/>
        <end position="86"/>
    </location>
</feature>
<organism evidence="2 3">
    <name type="scientific">Gemmobacter caeni</name>
    <dbReference type="NCBI Taxonomy" id="589035"/>
    <lineage>
        <taxon>Bacteria</taxon>
        <taxon>Pseudomonadati</taxon>
        <taxon>Pseudomonadota</taxon>
        <taxon>Alphaproteobacteria</taxon>
        <taxon>Rhodobacterales</taxon>
        <taxon>Paracoccaceae</taxon>
        <taxon>Gemmobacter</taxon>
    </lineage>
</organism>
<evidence type="ECO:0000313" key="2">
    <source>
        <dbReference type="EMBL" id="PTX46197.1"/>
    </source>
</evidence>
<keyword evidence="2" id="KW-0282">Flagellum</keyword>
<keyword evidence="3" id="KW-1185">Reference proteome</keyword>
<reference evidence="2 3" key="1">
    <citation type="submission" date="2018-04" db="EMBL/GenBank/DDBJ databases">
        <title>Genomic Encyclopedia of Archaeal and Bacterial Type Strains, Phase II (KMG-II): from individual species to whole genera.</title>
        <authorList>
            <person name="Goeker M."/>
        </authorList>
    </citation>
    <scope>NUCLEOTIDE SEQUENCE [LARGE SCALE GENOMIC DNA]</scope>
    <source>
        <strain evidence="2 3">DSM 21823</strain>
    </source>
</reference>
<evidence type="ECO:0000313" key="3">
    <source>
        <dbReference type="Proteomes" id="UP000244224"/>
    </source>
</evidence>